<evidence type="ECO:0000256" key="7">
    <source>
        <dbReference type="ARBA" id="ARBA00022989"/>
    </source>
</evidence>
<proteinExistence type="inferred from homology"/>
<name>A0A250XQH2_9CHLO</name>
<dbReference type="Pfam" id="PF24526">
    <property type="entry name" value="ABCA12_C"/>
    <property type="match status" value="1"/>
</dbReference>
<dbReference type="InterPro" id="IPR017871">
    <property type="entry name" value="ABC_transporter-like_CS"/>
</dbReference>
<dbReference type="Proteomes" id="UP000232323">
    <property type="component" value="Unassembled WGS sequence"/>
</dbReference>
<dbReference type="SUPFAM" id="SSF52540">
    <property type="entry name" value="P-loop containing nucleoside triphosphate hydrolases"/>
    <property type="match status" value="1"/>
</dbReference>
<comment type="caution">
    <text evidence="11">The sequence shown here is derived from an EMBL/GenBank/DDBJ whole genome shotgun (WGS) entry which is preliminary data.</text>
</comment>
<keyword evidence="8 9" id="KW-0472">Membrane</keyword>
<dbReference type="CDD" id="cd03263">
    <property type="entry name" value="ABC_subfamily_A"/>
    <property type="match status" value="1"/>
</dbReference>
<keyword evidence="5" id="KW-0547">Nucleotide-binding</keyword>
<feature type="transmembrane region" description="Helical" evidence="9">
    <location>
        <begin position="52"/>
        <end position="72"/>
    </location>
</feature>
<evidence type="ECO:0000256" key="9">
    <source>
        <dbReference type="SAM" id="Phobius"/>
    </source>
</evidence>
<evidence type="ECO:0000256" key="1">
    <source>
        <dbReference type="ARBA" id="ARBA00004141"/>
    </source>
</evidence>
<keyword evidence="6" id="KW-0067">ATP-binding</keyword>
<dbReference type="GO" id="GO:0005524">
    <property type="term" value="F:ATP binding"/>
    <property type="evidence" value="ECO:0007669"/>
    <property type="project" value="UniProtKB-KW"/>
</dbReference>
<comment type="subcellular location">
    <subcellularLocation>
        <location evidence="1">Membrane</location>
        <topology evidence="1">Multi-pass membrane protein</topology>
    </subcellularLocation>
</comment>
<evidence type="ECO:0000256" key="6">
    <source>
        <dbReference type="ARBA" id="ARBA00022840"/>
    </source>
</evidence>
<comment type="similarity">
    <text evidence="2">Belongs to the ABC transporter superfamily. ABCA family. CPR flippase (TC 3.A.1.211) subfamily.</text>
</comment>
<feature type="transmembrane region" description="Helical" evidence="9">
    <location>
        <begin position="20"/>
        <end position="40"/>
    </location>
</feature>
<protein>
    <recommendedName>
        <fullName evidence="10">ABC transporter domain-containing protein</fullName>
    </recommendedName>
</protein>
<evidence type="ECO:0000313" key="11">
    <source>
        <dbReference type="EMBL" id="GAX85305.1"/>
    </source>
</evidence>
<dbReference type="AlphaFoldDB" id="A0A250XQH2"/>
<sequence length="543" mass="60580">MPSVPRASIFLQYFRRTNYGIQIIFYFLNGQCMIAFAFMLSSLFRSSLTAVVFAYLYVFASGLIGSLLLQTFMNQNPLWIFFVEWVPAWSLFRGLYEIGSYTFLGVYTNSQGMEFSNLHDANNGMLSVWGIFLVEWVIFMVLGWYFEQVISSGNGIKRHPLFFLECFRRQKGSSSLNKNSLHANRTSLDGEMALTVKPAGELADVQAERDRVERMTDFSNTPILVRNIKKIYPGQDGGKPKVAVKSLTLGIERGECFGLLGPNGAGKTTSINVLTGFLEPSGGSAMIEGYNLSEDMQEVYKLMGVCPQHDLLWEQLTGEEHLLFYGRLKGFNKQQLEESVTAGLQSVNLLNVRDKQAGKYSGGMKRRLSVAISFVGSPKVVYLDEPSTGLDPASRRGLWEVVKANKSGKALILTTHSMEEAEMLCDRLGIFVDGQLVCIGNPKEITHRYAGYLVFTITVPPNEDQAARKHVLQMSPNAILTYELGGTLKYELPCSEITLSGVFEAMSHLKQNITVLDWGVANATLEEVFIKFARQSGIKSEES</sequence>
<dbReference type="Gene3D" id="3.40.50.300">
    <property type="entry name" value="P-loop containing nucleotide triphosphate hydrolases"/>
    <property type="match status" value="1"/>
</dbReference>
<dbReference type="OrthoDB" id="8061355at2759"/>
<evidence type="ECO:0000256" key="3">
    <source>
        <dbReference type="ARBA" id="ARBA00022448"/>
    </source>
</evidence>
<accession>A0A250XQH2</accession>
<dbReference type="EMBL" id="BEGY01000161">
    <property type="protein sequence ID" value="GAX85305.1"/>
    <property type="molecule type" value="Genomic_DNA"/>
</dbReference>
<keyword evidence="12" id="KW-1185">Reference proteome</keyword>
<dbReference type="GO" id="GO:0005319">
    <property type="term" value="F:lipid transporter activity"/>
    <property type="evidence" value="ECO:0007669"/>
    <property type="project" value="TreeGrafter"/>
</dbReference>
<dbReference type="SMART" id="SM00382">
    <property type="entry name" value="AAA"/>
    <property type="match status" value="1"/>
</dbReference>
<feature type="domain" description="ABC transporter" evidence="10">
    <location>
        <begin position="223"/>
        <end position="458"/>
    </location>
</feature>
<evidence type="ECO:0000256" key="4">
    <source>
        <dbReference type="ARBA" id="ARBA00022692"/>
    </source>
</evidence>
<dbReference type="FunFam" id="3.40.50.300:FF:000665">
    <property type="entry name" value="ABC transporter A family member 2"/>
    <property type="match status" value="1"/>
</dbReference>
<evidence type="ECO:0000313" key="12">
    <source>
        <dbReference type="Proteomes" id="UP000232323"/>
    </source>
</evidence>
<dbReference type="Pfam" id="PF00005">
    <property type="entry name" value="ABC_tran"/>
    <property type="match status" value="1"/>
</dbReference>
<dbReference type="GO" id="GO:0016020">
    <property type="term" value="C:membrane"/>
    <property type="evidence" value="ECO:0007669"/>
    <property type="project" value="UniProtKB-SubCell"/>
</dbReference>
<dbReference type="PANTHER" id="PTHR19229">
    <property type="entry name" value="ATP-BINDING CASSETTE TRANSPORTER SUBFAMILY A ABCA"/>
    <property type="match status" value="1"/>
</dbReference>
<dbReference type="GO" id="GO:0140359">
    <property type="term" value="F:ABC-type transporter activity"/>
    <property type="evidence" value="ECO:0007669"/>
    <property type="project" value="InterPro"/>
</dbReference>
<keyword evidence="7 9" id="KW-1133">Transmembrane helix</keyword>
<evidence type="ECO:0000256" key="2">
    <source>
        <dbReference type="ARBA" id="ARBA00008526"/>
    </source>
</evidence>
<evidence type="ECO:0000259" key="10">
    <source>
        <dbReference type="PROSITE" id="PS50893"/>
    </source>
</evidence>
<keyword evidence="3" id="KW-0813">Transport</keyword>
<dbReference type="PROSITE" id="PS50893">
    <property type="entry name" value="ABC_TRANSPORTER_2"/>
    <property type="match status" value="1"/>
</dbReference>
<keyword evidence="4 9" id="KW-0812">Transmembrane</keyword>
<organism evidence="11 12">
    <name type="scientific">Chlamydomonas eustigma</name>
    <dbReference type="NCBI Taxonomy" id="1157962"/>
    <lineage>
        <taxon>Eukaryota</taxon>
        <taxon>Viridiplantae</taxon>
        <taxon>Chlorophyta</taxon>
        <taxon>core chlorophytes</taxon>
        <taxon>Chlorophyceae</taxon>
        <taxon>CS clade</taxon>
        <taxon>Chlamydomonadales</taxon>
        <taxon>Chlamydomonadaceae</taxon>
        <taxon>Chlamydomonas</taxon>
    </lineage>
</organism>
<dbReference type="PROSITE" id="PS00211">
    <property type="entry name" value="ABC_TRANSPORTER_1"/>
    <property type="match status" value="1"/>
</dbReference>
<dbReference type="InterPro" id="IPR003439">
    <property type="entry name" value="ABC_transporter-like_ATP-bd"/>
</dbReference>
<dbReference type="InterPro" id="IPR026082">
    <property type="entry name" value="ABCA"/>
</dbReference>
<dbReference type="InterPro" id="IPR027417">
    <property type="entry name" value="P-loop_NTPase"/>
</dbReference>
<evidence type="ECO:0000256" key="8">
    <source>
        <dbReference type="ARBA" id="ARBA00023136"/>
    </source>
</evidence>
<dbReference type="PANTHER" id="PTHR19229:SF154">
    <property type="entry name" value="ABC TRANSPORTER A FAMILY MEMBER 3-RELATED"/>
    <property type="match status" value="1"/>
</dbReference>
<dbReference type="InterPro" id="IPR003593">
    <property type="entry name" value="AAA+_ATPase"/>
</dbReference>
<reference evidence="11 12" key="1">
    <citation type="submission" date="2017-08" db="EMBL/GenBank/DDBJ databases">
        <title>Acidophilic green algal genome provides insights into adaptation to an acidic environment.</title>
        <authorList>
            <person name="Hirooka S."/>
            <person name="Hirose Y."/>
            <person name="Kanesaki Y."/>
            <person name="Higuchi S."/>
            <person name="Fujiwara T."/>
            <person name="Onuma R."/>
            <person name="Era A."/>
            <person name="Ohbayashi R."/>
            <person name="Uzuka A."/>
            <person name="Nozaki H."/>
            <person name="Yoshikawa H."/>
            <person name="Miyagishima S.Y."/>
        </authorList>
    </citation>
    <scope>NUCLEOTIDE SEQUENCE [LARGE SCALE GENOMIC DNA]</scope>
    <source>
        <strain evidence="11 12">NIES-2499</strain>
    </source>
</reference>
<feature type="transmembrane region" description="Helical" evidence="9">
    <location>
        <begin position="126"/>
        <end position="146"/>
    </location>
</feature>
<evidence type="ECO:0000256" key="5">
    <source>
        <dbReference type="ARBA" id="ARBA00022741"/>
    </source>
</evidence>
<dbReference type="STRING" id="1157962.A0A250XQH2"/>
<gene>
    <name evidence="11" type="ORF">CEUSTIGMA_g12722.t1</name>
</gene>
<dbReference type="GO" id="GO:0016887">
    <property type="term" value="F:ATP hydrolysis activity"/>
    <property type="evidence" value="ECO:0007669"/>
    <property type="project" value="InterPro"/>
</dbReference>